<evidence type="ECO:0000256" key="7">
    <source>
        <dbReference type="ARBA" id="ARBA00023237"/>
    </source>
</evidence>
<keyword evidence="3" id="KW-0813">Transport</keyword>
<keyword evidence="4" id="KW-1134">Transmembrane beta strand</keyword>
<dbReference type="KEGG" id="talb:FTW19_14665"/>
<dbReference type="PANTHER" id="PTHR30026:SF23">
    <property type="entry name" value="TO APRF-PUTATIVE OUTER MEMBRANE EFFLUX PROTEIN OR SECRETED ALKALINE PHOSPHATASE-RELATED"/>
    <property type="match status" value="1"/>
</dbReference>
<dbReference type="Gene3D" id="1.20.1600.10">
    <property type="entry name" value="Outer membrane efflux proteins (OEP)"/>
    <property type="match status" value="1"/>
</dbReference>
<reference evidence="9 10" key="1">
    <citation type="submission" date="2019-08" db="EMBL/GenBank/DDBJ databases">
        <title>Complete genome sequence of Terriglobus albidus strain ORNL.</title>
        <authorList>
            <person name="Podar M."/>
        </authorList>
    </citation>
    <scope>NUCLEOTIDE SEQUENCE [LARGE SCALE GENOMIC DNA]</scope>
    <source>
        <strain evidence="9 10">ORNL</strain>
    </source>
</reference>
<evidence type="ECO:0000256" key="8">
    <source>
        <dbReference type="SAM" id="MobiDB-lite"/>
    </source>
</evidence>
<feature type="region of interest" description="Disordered" evidence="8">
    <location>
        <begin position="1"/>
        <end position="41"/>
    </location>
</feature>
<keyword evidence="10" id="KW-1185">Reference proteome</keyword>
<keyword evidence="7" id="KW-0998">Cell outer membrane</keyword>
<organism evidence="9 10">
    <name type="scientific">Terriglobus albidus</name>
    <dbReference type="NCBI Taxonomy" id="1592106"/>
    <lineage>
        <taxon>Bacteria</taxon>
        <taxon>Pseudomonadati</taxon>
        <taxon>Acidobacteriota</taxon>
        <taxon>Terriglobia</taxon>
        <taxon>Terriglobales</taxon>
        <taxon>Acidobacteriaceae</taxon>
        <taxon>Terriglobus</taxon>
    </lineage>
</organism>
<dbReference type="PANTHER" id="PTHR30026">
    <property type="entry name" value="OUTER MEMBRANE PROTEIN TOLC"/>
    <property type="match status" value="1"/>
</dbReference>
<dbReference type="GO" id="GO:0009279">
    <property type="term" value="C:cell outer membrane"/>
    <property type="evidence" value="ECO:0007669"/>
    <property type="project" value="UniProtKB-SubCell"/>
</dbReference>
<comment type="subcellular location">
    <subcellularLocation>
        <location evidence="1">Cell outer membrane</location>
    </subcellularLocation>
</comment>
<evidence type="ECO:0000256" key="4">
    <source>
        <dbReference type="ARBA" id="ARBA00022452"/>
    </source>
</evidence>
<dbReference type="InterPro" id="IPR051906">
    <property type="entry name" value="TolC-like"/>
</dbReference>
<protein>
    <submittedName>
        <fullName evidence="9">TolC family protein</fullName>
    </submittedName>
</protein>
<evidence type="ECO:0000256" key="1">
    <source>
        <dbReference type="ARBA" id="ARBA00004442"/>
    </source>
</evidence>
<dbReference type="OrthoDB" id="102194at2"/>
<dbReference type="Proteomes" id="UP000321820">
    <property type="component" value="Chromosome"/>
</dbReference>
<dbReference type="SUPFAM" id="SSF56954">
    <property type="entry name" value="Outer membrane efflux proteins (OEP)"/>
    <property type="match status" value="1"/>
</dbReference>
<dbReference type="GO" id="GO:0015288">
    <property type="term" value="F:porin activity"/>
    <property type="evidence" value="ECO:0007669"/>
    <property type="project" value="TreeGrafter"/>
</dbReference>
<evidence type="ECO:0000313" key="10">
    <source>
        <dbReference type="Proteomes" id="UP000321820"/>
    </source>
</evidence>
<keyword evidence="5" id="KW-0812">Transmembrane</keyword>
<gene>
    <name evidence="9" type="ORF">FTW19_14665</name>
</gene>
<dbReference type="InterPro" id="IPR003423">
    <property type="entry name" value="OMP_efflux"/>
</dbReference>
<evidence type="ECO:0000313" key="9">
    <source>
        <dbReference type="EMBL" id="QEE31365.1"/>
    </source>
</evidence>
<evidence type="ECO:0000256" key="3">
    <source>
        <dbReference type="ARBA" id="ARBA00022448"/>
    </source>
</evidence>
<evidence type="ECO:0000256" key="2">
    <source>
        <dbReference type="ARBA" id="ARBA00007613"/>
    </source>
</evidence>
<evidence type="ECO:0000256" key="6">
    <source>
        <dbReference type="ARBA" id="ARBA00023136"/>
    </source>
</evidence>
<dbReference type="GO" id="GO:1990281">
    <property type="term" value="C:efflux pump complex"/>
    <property type="evidence" value="ECO:0007669"/>
    <property type="project" value="TreeGrafter"/>
</dbReference>
<comment type="similarity">
    <text evidence="2">Belongs to the outer membrane factor (OMF) (TC 1.B.17) family.</text>
</comment>
<dbReference type="GO" id="GO:0015562">
    <property type="term" value="F:efflux transmembrane transporter activity"/>
    <property type="evidence" value="ECO:0007669"/>
    <property type="project" value="InterPro"/>
</dbReference>
<proteinExistence type="inferred from homology"/>
<dbReference type="EMBL" id="CP042806">
    <property type="protein sequence ID" value="QEE31365.1"/>
    <property type="molecule type" value="Genomic_DNA"/>
</dbReference>
<sequence>MGPAAQYAAAQQQQTVPGGGTPAQAQANATLPAVPEPKLTEPFNLRDTARDYSKPKSHLFKPWDPYTPINVGEPRLGNTPRLEQLLRDGKMYLSLSDAVMLALENNYDIAIFRLNLDIADTDILRARAGSTLRGVSSGLVSNTLGGTTTTITGGGGPGGTSTAAGAAGAGASGLVLTTNGAGPTPQALDPVLTGTLQFERARTPQTTNFITGTFSLNQATDSYNFGYSQGFITGTQATISFNNSRTSNNSSRSVFSPQLQSTFQLRLQQHLLQGFGPGVNGRFIVQAKNNRRIVDSAFRQQLISTVTQIESIYWALVSAYEDVQAKTRALDQSTKLASDNRKQLEIGTLAPLDVVNSDSAVSTDKQALITSQSNLEYQQLLIKQAIARNTNDPQVAAAPVIPTDRVSLDRLPEEDVQIEDLVKQAYVNNPQIEQAMLAMKNNEISIKALKNGLLPTVDVFGFYGAAAIGGAWNPVCAGGAQTGCQGLAQRGYGGTFSDLFNSTNPDKAVGLSVNIPIRNRVAQADQARSQMELRQSQMRLQQLYTQIRMLVTNAQFALTNDRAAVVAAQAARDFQAQSLDSEEKKYRLGASTTANVLQQERNLATAENSLISSTAAYARDRASLYQLLANTLDRYGISITDAATGTMNQAPVIPGLTAPKAPEPPKPLTPQ</sequence>
<dbReference type="Pfam" id="PF02321">
    <property type="entry name" value="OEP"/>
    <property type="match status" value="1"/>
</dbReference>
<evidence type="ECO:0000256" key="5">
    <source>
        <dbReference type="ARBA" id="ARBA00022692"/>
    </source>
</evidence>
<feature type="compositionally biased region" description="Low complexity" evidence="8">
    <location>
        <begin position="1"/>
        <end position="16"/>
    </location>
</feature>
<keyword evidence="6" id="KW-0472">Membrane</keyword>
<dbReference type="AlphaFoldDB" id="A0A5B9EJV0"/>
<accession>A0A5B9EJV0</accession>
<name>A0A5B9EJV0_9BACT</name>